<sequence>MSTPDPFAAVAALPGLAEPGLRARAAVDRLAGLPALKLRGPEVVAVTALRGARASAALAGVDVSEDDLRSGSALSDPVAGSVARGAVRLSTEIGLVAPVWEKAPLQALARLHAVAAADVDVPPESLGRPATAEAAARLDVLADALTSPTRAPAIVVAAIVHAEVLTTEAFGPWSGLVARAAARCLLIQRGLDAGGVVAPEVGHVELGLTEYQIAAAGYSSGTAEGVASWVVHCARALEIGAGDALQVCLAHG</sequence>
<gene>
    <name evidence="1" type="ORF">GCM10009547_00430</name>
</gene>
<evidence type="ECO:0000313" key="2">
    <source>
        <dbReference type="Proteomes" id="UP001500957"/>
    </source>
</evidence>
<dbReference type="RefSeq" id="WP_344600339.1">
    <property type="nucleotide sequence ID" value="NZ_BAAAHE010000001.1"/>
</dbReference>
<name>A0ABN1G2K8_9ACTN</name>
<accession>A0ABN1G2K8</accession>
<keyword evidence="2" id="KW-1185">Reference proteome</keyword>
<evidence type="ECO:0000313" key="1">
    <source>
        <dbReference type="EMBL" id="GAA0602876.1"/>
    </source>
</evidence>
<organism evidence="1 2">
    <name type="scientific">Sporichthya brevicatena</name>
    <dbReference type="NCBI Taxonomy" id="171442"/>
    <lineage>
        <taxon>Bacteria</taxon>
        <taxon>Bacillati</taxon>
        <taxon>Actinomycetota</taxon>
        <taxon>Actinomycetes</taxon>
        <taxon>Sporichthyales</taxon>
        <taxon>Sporichthyaceae</taxon>
        <taxon>Sporichthya</taxon>
    </lineage>
</organism>
<dbReference type="EMBL" id="BAAAHE010000001">
    <property type="protein sequence ID" value="GAA0602876.1"/>
    <property type="molecule type" value="Genomic_DNA"/>
</dbReference>
<reference evidence="1 2" key="1">
    <citation type="journal article" date="2019" name="Int. J. Syst. Evol. Microbiol.">
        <title>The Global Catalogue of Microorganisms (GCM) 10K type strain sequencing project: providing services to taxonomists for standard genome sequencing and annotation.</title>
        <authorList>
            <consortium name="The Broad Institute Genomics Platform"/>
            <consortium name="The Broad Institute Genome Sequencing Center for Infectious Disease"/>
            <person name="Wu L."/>
            <person name="Ma J."/>
        </authorList>
    </citation>
    <scope>NUCLEOTIDE SEQUENCE [LARGE SCALE GENOMIC DNA]</scope>
    <source>
        <strain evidence="1 2">JCM 10671</strain>
    </source>
</reference>
<protein>
    <submittedName>
        <fullName evidence="1">Oxidoreductase</fullName>
    </submittedName>
</protein>
<proteinExistence type="predicted"/>
<comment type="caution">
    <text evidence="1">The sequence shown here is derived from an EMBL/GenBank/DDBJ whole genome shotgun (WGS) entry which is preliminary data.</text>
</comment>
<dbReference type="Proteomes" id="UP001500957">
    <property type="component" value="Unassembled WGS sequence"/>
</dbReference>